<name>A0A538U9G8_UNCEI</name>
<sequence length="411" mass="42643">MLSVATPDGTGGAFVSFTDHERFYDTGLVRHYSADGTFIEVSLGSLTGCGNYTCFLFSPTLCPDGAGGAFVVWSQGGGARVLRLTSQLTPAPGWPNAGVPAEAGAMSNPYVGVCSDGAGGAYVVWQGYPTYEHPIRILRVTSSGTVAPGWPGNAGVALSTSPTLPGTQRPYHGAFCSIVPDGFGGALVAWTDQRADTGDVYVQRVLADGSIAPGWPQGGPGLQQNPVITADGTGGAIVVWQDERTAPDFAIRASHVNAHGALVPPATSKGVLVSAGPGLRIFPRIASDGSGGVFIAWVDYRSGNADIYASHFPDLHPASADHESVLSLEGLRPNPSHGVITCLVDLRGSEPATLELLDLAGRVWVHRDLGSLGSGSHEVVIRTPAAMGSGLCFVRLTQSSDVRVSRISILR</sequence>
<dbReference type="AlphaFoldDB" id="A0A538U9G8"/>
<evidence type="ECO:0008006" key="3">
    <source>
        <dbReference type="Google" id="ProtNLM"/>
    </source>
</evidence>
<dbReference type="Proteomes" id="UP000319836">
    <property type="component" value="Unassembled WGS sequence"/>
</dbReference>
<comment type="caution">
    <text evidence="1">The sequence shown here is derived from an EMBL/GenBank/DDBJ whole genome shotgun (WGS) entry which is preliminary data.</text>
</comment>
<protein>
    <recommendedName>
        <fullName evidence="3">T9SS type A sorting domain-containing protein</fullName>
    </recommendedName>
</protein>
<evidence type="ECO:0000313" key="2">
    <source>
        <dbReference type="Proteomes" id="UP000319836"/>
    </source>
</evidence>
<organism evidence="1 2">
    <name type="scientific">Eiseniibacteriota bacterium</name>
    <dbReference type="NCBI Taxonomy" id="2212470"/>
    <lineage>
        <taxon>Bacteria</taxon>
        <taxon>Candidatus Eiseniibacteriota</taxon>
    </lineage>
</organism>
<dbReference type="EMBL" id="VBPA01000053">
    <property type="protein sequence ID" value="TMQ72552.1"/>
    <property type="molecule type" value="Genomic_DNA"/>
</dbReference>
<proteinExistence type="predicted"/>
<gene>
    <name evidence="1" type="ORF">E6K80_02515</name>
</gene>
<evidence type="ECO:0000313" key="1">
    <source>
        <dbReference type="EMBL" id="TMQ72552.1"/>
    </source>
</evidence>
<reference evidence="1 2" key="1">
    <citation type="journal article" date="2019" name="Nat. Microbiol.">
        <title>Mediterranean grassland soil C-N compound turnover is dependent on rainfall and depth, and is mediated by genomically divergent microorganisms.</title>
        <authorList>
            <person name="Diamond S."/>
            <person name="Andeer P.F."/>
            <person name="Li Z."/>
            <person name="Crits-Christoph A."/>
            <person name="Burstein D."/>
            <person name="Anantharaman K."/>
            <person name="Lane K.R."/>
            <person name="Thomas B.C."/>
            <person name="Pan C."/>
            <person name="Northen T.R."/>
            <person name="Banfield J.F."/>
        </authorList>
    </citation>
    <scope>NUCLEOTIDE SEQUENCE [LARGE SCALE GENOMIC DNA]</scope>
    <source>
        <strain evidence="1">WS_10</strain>
    </source>
</reference>
<accession>A0A538U9G8</accession>